<dbReference type="AlphaFoldDB" id="A0A1I0D9D5"/>
<dbReference type="EMBL" id="FOHE01000008">
    <property type="protein sequence ID" value="SET28152.1"/>
    <property type="molecule type" value="Genomic_DNA"/>
</dbReference>
<evidence type="ECO:0008006" key="3">
    <source>
        <dbReference type="Google" id="ProtNLM"/>
    </source>
</evidence>
<dbReference type="Proteomes" id="UP000198618">
    <property type="component" value="Unassembled WGS sequence"/>
</dbReference>
<sequence length="67" mass="7596">MTVGSQVKSCYSTIKSVEANLETLAIQSNEREATEAFHKAQAIVREIKKDLDKQVILLSQEEPQYKQ</sequence>
<proteinExistence type="predicted"/>
<dbReference type="Pfam" id="PF07870">
    <property type="entry name" value="DUF1657"/>
    <property type="match status" value="1"/>
</dbReference>
<dbReference type="OrthoDB" id="1684731at2"/>
<name>A0A1I0D9D5_9BACI</name>
<dbReference type="STRING" id="930131.SAMN05216389_10852"/>
<protein>
    <recommendedName>
        <fullName evidence="3">DUF1657 domain-containing protein</fullName>
    </recommendedName>
</protein>
<accession>A0A1I0D9D5</accession>
<keyword evidence="2" id="KW-1185">Reference proteome</keyword>
<dbReference type="InterPro" id="IPR012452">
    <property type="entry name" value="DUF1657"/>
</dbReference>
<reference evidence="1 2" key="1">
    <citation type="submission" date="2016-10" db="EMBL/GenBank/DDBJ databases">
        <authorList>
            <person name="de Groot N.N."/>
        </authorList>
    </citation>
    <scope>NUCLEOTIDE SEQUENCE [LARGE SCALE GENOMIC DNA]</scope>
    <source>
        <strain evidence="1 2">IBRC-M 10780</strain>
    </source>
</reference>
<organism evidence="1 2">
    <name type="scientific">Oceanobacillus limi</name>
    <dbReference type="NCBI Taxonomy" id="930131"/>
    <lineage>
        <taxon>Bacteria</taxon>
        <taxon>Bacillati</taxon>
        <taxon>Bacillota</taxon>
        <taxon>Bacilli</taxon>
        <taxon>Bacillales</taxon>
        <taxon>Bacillaceae</taxon>
        <taxon>Oceanobacillus</taxon>
    </lineage>
</organism>
<gene>
    <name evidence="1" type="ORF">SAMN05216389_10852</name>
</gene>
<dbReference type="RefSeq" id="WP_090869433.1">
    <property type="nucleotide sequence ID" value="NZ_FOHE01000008.1"/>
</dbReference>
<evidence type="ECO:0000313" key="2">
    <source>
        <dbReference type="Proteomes" id="UP000198618"/>
    </source>
</evidence>
<evidence type="ECO:0000313" key="1">
    <source>
        <dbReference type="EMBL" id="SET28152.1"/>
    </source>
</evidence>